<feature type="region of interest" description="Disordered" evidence="1">
    <location>
        <begin position="130"/>
        <end position="152"/>
    </location>
</feature>
<name>A0A8D8T6N6_9HEMI</name>
<reference evidence="2" key="1">
    <citation type="submission" date="2021-05" db="EMBL/GenBank/DDBJ databases">
        <authorList>
            <person name="Alioto T."/>
            <person name="Alioto T."/>
            <person name="Gomez Garrido J."/>
        </authorList>
    </citation>
    <scope>NUCLEOTIDE SEQUENCE</scope>
</reference>
<proteinExistence type="predicted"/>
<sequence>MQVSTLTSTSTPLDRVGLRSALLGRIRMPYGLRSSRSSRAGSVRSSNSTPIWKTTCVRNVKHTPVRTFVVKVSATVTSVVPAGSKFTSETTRVTILSYVTYASPLPLHPLVTGRRHSAPVVMGEAPLLRAHSARSRPARSSREARSFETSIP</sequence>
<protein>
    <submittedName>
        <fullName evidence="2">Uncharacterized protein</fullName>
    </submittedName>
</protein>
<organism evidence="2">
    <name type="scientific">Cacopsylla melanoneura</name>
    <dbReference type="NCBI Taxonomy" id="428564"/>
    <lineage>
        <taxon>Eukaryota</taxon>
        <taxon>Metazoa</taxon>
        <taxon>Ecdysozoa</taxon>
        <taxon>Arthropoda</taxon>
        <taxon>Hexapoda</taxon>
        <taxon>Insecta</taxon>
        <taxon>Pterygota</taxon>
        <taxon>Neoptera</taxon>
        <taxon>Paraneoptera</taxon>
        <taxon>Hemiptera</taxon>
        <taxon>Sternorrhyncha</taxon>
        <taxon>Psylloidea</taxon>
        <taxon>Psyllidae</taxon>
        <taxon>Psyllinae</taxon>
        <taxon>Cacopsylla</taxon>
    </lineage>
</organism>
<dbReference type="AlphaFoldDB" id="A0A8D8T6N6"/>
<accession>A0A8D8T6N6</accession>
<dbReference type="EMBL" id="HBUF01260808">
    <property type="protein sequence ID" value="CAG6682825.1"/>
    <property type="molecule type" value="Transcribed_RNA"/>
</dbReference>
<evidence type="ECO:0000313" key="2">
    <source>
        <dbReference type="EMBL" id="CAG6682825.1"/>
    </source>
</evidence>
<evidence type="ECO:0000256" key="1">
    <source>
        <dbReference type="SAM" id="MobiDB-lite"/>
    </source>
</evidence>
<dbReference type="EMBL" id="HBUF01260809">
    <property type="protein sequence ID" value="CAG6682828.1"/>
    <property type="molecule type" value="Transcribed_RNA"/>
</dbReference>